<organism evidence="1 2">
    <name type="scientific">Marchantia polymorpha</name>
    <name type="common">Common liverwort</name>
    <name type="synonym">Marchantia aquatica</name>
    <dbReference type="NCBI Taxonomy" id="3197"/>
    <lineage>
        <taxon>Eukaryota</taxon>
        <taxon>Viridiplantae</taxon>
        <taxon>Streptophyta</taxon>
        <taxon>Embryophyta</taxon>
        <taxon>Marchantiophyta</taxon>
        <taxon>Marchantiopsida</taxon>
        <taxon>Marchantiidae</taxon>
        <taxon>Marchantiales</taxon>
        <taxon>Marchantiaceae</taxon>
        <taxon>Marchantia</taxon>
    </lineage>
</organism>
<protein>
    <submittedName>
        <fullName evidence="1">Uncharacterized protein</fullName>
    </submittedName>
</protein>
<dbReference type="Proteomes" id="UP000244005">
    <property type="component" value="Unassembled WGS sequence"/>
</dbReference>
<reference evidence="2" key="1">
    <citation type="journal article" date="2017" name="Cell">
        <title>Insights into land plant evolution garnered from the Marchantia polymorpha genome.</title>
        <authorList>
            <person name="Bowman J.L."/>
            <person name="Kohchi T."/>
            <person name="Yamato K.T."/>
            <person name="Jenkins J."/>
            <person name="Shu S."/>
            <person name="Ishizaki K."/>
            <person name="Yamaoka S."/>
            <person name="Nishihama R."/>
            <person name="Nakamura Y."/>
            <person name="Berger F."/>
            <person name="Adam C."/>
            <person name="Aki S.S."/>
            <person name="Althoff F."/>
            <person name="Araki T."/>
            <person name="Arteaga-Vazquez M.A."/>
            <person name="Balasubrmanian S."/>
            <person name="Barry K."/>
            <person name="Bauer D."/>
            <person name="Boehm C.R."/>
            <person name="Briginshaw L."/>
            <person name="Caballero-Perez J."/>
            <person name="Catarino B."/>
            <person name="Chen F."/>
            <person name="Chiyoda S."/>
            <person name="Chovatia M."/>
            <person name="Davies K.M."/>
            <person name="Delmans M."/>
            <person name="Demura T."/>
            <person name="Dierschke T."/>
            <person name="Dolan L."/>
            <person name="Dorantes-Acosta A.E."/>
            <person name="Eklund D.M."/>
            <person name="Florent S.N."/>
            <person name="Flores-Sandoval E."/>
            <person name="Fujiyama A."/>
            <person name="Fukuzawa H."/>
            <person name="Galik B."/>
            <person name="Grimanelli D."/>
            <person name="Grimwood J."/>
            <person name="Grossniklaus U."/>
            <person name="Hamada T."/>
            <person name="Haseloff J."/>
            <person name="Hetherington A.J."/>
            <person name="Higo A."/>
            <person name="Hirakawa Y."/>
            <person name="Hundley H.N."/>
            <person name="Ikeda Y."/>
            <person name="Inoue K."/>
            <person name="Inoue S.I."/>
            <person name="Ishida S."/>
            <person name="Jia Q."/>
            <person name="Kakita M."/>
            <person name="Kanazawa T."/>
            <person name="Kawai Y."/>
            <person name="Kawashima T."/>
            <person name="Kennedy M."/>
            <person name="Kinose K."/>
            <person name="Kinoshita T."/>
            <person name="Kohara Y."/>
            <person name="Koide E."/>
            <person name="Komatsu K."/>
            <person name="Kopischke S."/>
            <person name="Kubo M."/>
            <person name="Kyozuka J."/>
            <person name="Lagercrantz U."/>
            <person name="Lin S.S."/>
            <person name="Lindquist E."/>
            <person name="Lipzen A.M."/>
            <person name="Lu C.W."/>
            <person name="De Luna E."/>
            <person name="Martienssen R.A."/>
            <person name="Minamino N."/>
            <person name="Mizutani M."/>
            <person name="Mizutani M."/>
            <person name="Mochizuki N."/>
            <person name="Monte I."/>
            <person name="Mosher R."/>
            <person name="Nagasaki H."/>
            <person name="Nakagami H."/>
            <person name="Naramoto S."/>
            <person name="Nishitani K."/>
            <person name="Ohtani M."/>
            <person name="Okamoto T."/>
            <person name="Okumura M."/>
            <person name="Phillips J."/>
            <person name="Pollak B."/>
            <person name="Reinders A."/>
            <person name="Rovekamp M."/>
            <person name="Sano R."/>
            <person name="Sawa S."/>
            <person name="Schmid M.W."/>
            <person name="Shirakawa M."/>
            <person name="Solano R."/>
            <person name="Spunde A."/>
            <person name="Suetsugu N."/>
            <person name="Sugano S."/>
            <person name="Sugiyama A."/>
            <person name="Sun R."/>
            <person name="Suzuki Y."/>
            <person name="Takenaka M."/>
            <person name="Takezawa D."/>
            <person name="Tomogane H."/>
            <person name="Tsuzuki M."/>
            <person name="Ueda T."/>
            <person name="Umeda M."/>
            <person name="Ward J.M."/>
            <person name="Watanabe Y."/>
            <person name="Yazaki K."/>
            <person name="Yokoyama R."/>
            <person name="Yoshitake Y."/>
            <person name="Yotsui I."/>
            <person name="Zachgo S."/>
            <person name="Schmutz J."/>
        </authorList>
    </citation>
    <scope>NUCLEOTIDE SEQUENCE [LARGE SCALE GENOMIC DNA]</scope>
    <source>
        <strain evidence="2">Tak-1</strain>
    </source>
</reference>
<name>A0A2R6XDU1_MARPO</name>
<evidence type="ECO:0000313" key="2">
    <source>
        <dbReference type="Proteomes" id="UP000244005"/>
    </source>
</evidence>
<gene>
    <name evidence="1" type="ORF">MARPO_0021s0128</name>
</gene>
<proteinExistence type="predicted"/>
<accession>A0A2R6XDU1</accession>
<dbReference type="AlphaFoldDB" id="A0A2R6XDU1"/>
<dbReference type="EMBL" id="KZ772693">
    <property type="protein sequence ID" value="PTQ44274.1"/>
    <property type="molecule type" value="Genomic_DNA"/>
</dbReference>
<keyword evidence="2" id="KW-1185">Reference proteome</keyword>
<evidence type="ECO:0000313" key="1">
    <source>
        <dbReference type="EMBL" id="PTQ44274.1"/>
    </source>
</evidence>
<sequence length="71" mass="8194">MNSMEKIFCLTLVCMRSLNMNLFDQDIHIFSRIYIVHQMAEENLPDLQMFDEGGCESAASRFSVLHHGQCP</sequence>